<dbReference type="AlphaFoldDB" id="A0A9N9CU33"/>
<protein>
    <submittedName>
        <fullName evidence="1">8137_t:CDS:1</fullName>
    </submittedName>
</protein>
<dbReference type="EMBL" id="CAJVPL010002502">
    <property type="protein sequence ID" value="CAG8612107.1"/>
    <property type="molecule type" value="Genomic_DNA"/>
</dbReference>
<sequence>RPLQLAITSMYVSGYLKEKISEAINKISEAISKTNKPLIDPINRLAYSLTKHTSQSAY</sequence>
<accession>A0A9N9CU33</accession>
<reference evidence="1" key="1">
    <citation type="submission" date="2021-06" db="EMBL/GenBank/DDBJ databases">
        <authorList>
            <person name="Kallberg Y."/>
            <person name="Tangrot J."/>
            <person name="Rosling A."/>
        </authorList>
    </citation>
    <scope>NUCLEOTIDE SEQUENCE</scope>
    <source>
        <strain evidence="1">MT106</strain>
    </source>
</reference>
<proteinExistence type="predicted"/>
<organism evidence="1 2">
    <name type="scientific">Ambispora gerdemannii</name>
    <dbReference type="NCBI Taxonomy" id="144530"/>
    <lineage>
        <taxon>Eukaryota</taxon>
        <taxon>Fungi</taxon>
        <taxon>Fungi incertae sedis</taxon>
        <taxon>Mucoromycota</taxon>
        <taxon>Glomeromycotina</taxon>
        <taxon>Glomeromycetes</taxon>
        <taxon>Archaeosporales</taxon>
        <taxon>Ambisporaceae</taxon>
        <taxon>Ambispora</taxon>
    </lineage>
</organism>
<name>A0A9N9CU33_9GLOM</name>
<gene>
    <name evidence="1" type="ORF">AGERDE_LOCUS9642</name>
</gene>
<dbReference type="Proteomes" id="UP000789831">
    <property type="component" value="Unassembled WGS sequence"/>
</dbReference>
<comment type="caution">
    <text evidence="1">The sequence shown here is derived from an EMBL/GenBank/DDBJ whole genome shotgun (WGS) entry which is preliminary data.</text>
</comment>
<feature type="non-terminal residue" evidence="1">
    <location>
        <position position="1"/>
    </location>
</feature>
<evidence type="ECO:0000313" key="1">
    <source>
        <dbReference type="EMBL" id="CAG8612107.1"/>
    </source>
</evidence>
<evidence type="ECO:0000313" key="2">
    <source>
        <dbReference type="Proteomes" id="UP000789831"/>
    </source>
</evidence>
<keyword evidence="2" id="KW-1185">Reference proteome</keyword>